<organism evidence="4">
    <name type="scientific">Anisakis simplex</name>
    <name type="common">Herring worm</name>
    <dbReference type="NCBI Taxonomy" id="6269"/>
    <lineage>
        <taxon>Eukaryota</taxon>
        <taxon>Metazoa</taxon>
        <taxon>Ecdysozoa</taxon>
        <taxon>Nematoda</taxon>
        <taxon>Chromadorea</taxon>
        <taxon>Rhabditida</taxon>
        <taxon>Spirurina</taxon>
        <taxon>Ascaridomorpha</taxon>
        <taxon>Ascaridoidea</taxon>
        <taxon>Anisakidae</taxon>
        <taxon>Anisakis</taxon>
        <taxon>Anisakis simplex complex</taxon>
    </lineage>
</organism>
<evidence type="ECO:0000313" key="3">
    <source>
        <dbReference type="Proteomes" id="UP000267096"/>
    </source>
</evidence>
<evidence type="ECO:0000313" key="2">
    <source>
        <dbReference type="EMBL" id="VDK18511.1"/>
    </source>
</evidence>
<dbReference type="WBParaSite" id="ASIM_0000131001-mRNA-1">
    <property type="protein sequence ID" value="ASIM_0000131001-mRNA-1"/>
    <property type="gene ID" value="ASIM_0000131001"/>
</dbReference>
<sequence length="56" mass="6148">MKPSVIDEDTSTTLENTPNNNDNRIECKNGDGLTVTSLDDNDTCKYGELILLGFVL</sequence>
<feature type="region of interest" description="Disordered" evidence="1">
    <location>
        <begin position="1"/>
        <end position="31"/>
    </location>
</feature>
<evidence type="ECO:0000256" key="1">
    <source>
        <dbReference type="SAM" id="MobiDB-lite"/>
    </source>
</evidence>
<protein>
    <submittedName>
        <fullName evidence="2 4">Uncharacterized protein</fullName>
    </submittedName>
</protein>
<gene>
    <name evidence="2" type="ORF">ASIM_LOCUS1197</name>
</gene>
<keyword evidence="3" id="KW-1185">Reference proteome</keyword>
<feature type="compositionally biased region" description="Acidic residues" evidence="1">
    <location>
        <begin position="1"/>
        <end position="10"/>
    </location>
</feature>
<dbReference type="Proteomes" id="UP000267096">
    <property type="component" value="Unassembled WGS sequence"/>
</dbReference>
<accession>A0A0M3J1B4</accession>
<dbReference type="AlphaFoldDB" id="A0A0M3J1B4"/>
<name>A0A0M3J1B4_ANISI</name>
<dbReference type="EMBL" id="UYRR01001151">
    <property type="protein sequence ID" value="VDK18511.1"/>
    <property type="molecule type" value="Genomic_DNA"/>
</dbReference>
<reference evidence="4" key="1">
    <citation type="submission" date="2017-02" db="UniProtKB">
        <authorList>
            <consortium name="WormBaseParasite"/>
        </authorList>
    </citation>
    <scope>IDENTIFICATION</scope>
</reference>
<reference evidence="2 3" key="2">
    <citation type="submission" date="2018-11" db="EMBL/GenBank/DDBJ databases">
        <authorList>
            <consortium name="Pathogen Informatics"/>
        </authorList>
    </citation>
    <scope>NUCLEOTIDE SEQUENCE [LARGE SCALE GENOMIC DNA]</scope>
</reference>
<evidence type="ECO:0000313" key="4">
    <source>
        <dbReference type="WBParaSite" id="ASIM_0000131001-mRNA-1"/>
    </source>
</evidence>
<proteinExistence type="predicted"/>
<feature type="compositionally biased region" description="Polar residues" evidence="1">
    <location>
        <begin position="11"/>
        <end position="22"/>
    </location>
</feature>